<dbReference type="RefSeq" id="WP_033499965.1">
    <property type="nucleotide sequence ID" value="NZ_JDUX01000007.1"/>
</dbReference>
<dbReference type="PANTHER" id="PTHR30563:SF0">
    <property type="entry name" value="DNA RECOMBINATION PROTEIN RMUC"/>
    <property type="match status" value="1"/>
</dbReference>
<organism evidence="7 8">
    <name type="scientific">Bifidobacterium adolescentis JCM 15918</name>
    <dbReference type="NCBI Taxonomy" id="1437612"/>
    <lineage>
        <taxon>Bacteria</taxon>
        <taxon>Bacillati</taxon>
        <taxon>Actinomycetota</taxon>
        <taxon>Actinomycetes</taxon>
        <taxon>Bifidobacteriales</taxon>
        <taxon>Bifidobacteriaceae</taxon>
        <taxon>Bifidobacterium</taxon>
    </lineage>
</organism>
<name>A0A087DHI3_BIFAD</name>
<dbReference type="Proteomes" id="UP000029091">
    <property type="component" value="Unassembled WGS sequence"/>
</dbReference>
<dbReference type="PANTHER" id="PTHR30563">
    <property type="entry name" value="DNA RECOMBINATION PROTEIN RMUC"/>
    <property type="match status" value="1"/>
</dbReference>
<dbReference type="Pfam" id="PF02646">
    <property type="entry name" value="RmuC"/>
    <property type="match status" value="1"/>
</dbReference>
<evidence type="ECO:0000256" key="1">
    <source>
        <dbReference type="ARBA" id="ARBA00003416"/>
    </source>
</evidence>
<evidence type="ECO:0000313" key="7">
    <source>
        <dbReference type="EMBL" id="KFI94983.1"/>
    </source>
</evidence>
<evidence type="ECO:0000256" key="3">
    <source>
        <dbReference type="ARBA" id="ARBA00023054"/>
    </source>
</evidence>
<proteinExistence type="inferred from homology"/>
<comment type="caution">
    <text evidence="7">The sequence shown here is derived from an EMBL/GenBank/DDBJ whole genome shotgun (WGS) entry which is preliminary data.</text>
</comment>
<reference evidence="7 8" key="1">
    <citation type="submission" date="2014-03" db="EMBL/GenBank/DDBJ databases">
        <title>Genomics of Bifidobacteria.</title>
        <authorList>
            <person name="Ventura M."/>
            <person name="Milani C."/>
            <person name="Lugli G.A."/>
        </authorList>
    </citation>
    <scope>NUCLEOTIDE SEQUENCE [LARGE SCALE GENOMIC DNA]</scope>
    <source>
        <strain evidence="8">JCM 15918</strain>
    </source>
</reference>
<dbReference type="InterPro" id="IPR003798">
    <property type="entry name" value="DNA_recombination_RmuC"/>
</dbReference>
<feature type="transmembrane region" description="Helical" evidence="6">
    <location>
        <begin position="6"/>
        <end position="26"/>
    </location>
</feature>
<protein>
    <submittedName>
        <fullName evidence="7">Putative DNA recombination protein RmuC</fullName>
    </submittedName>
</protein>
<dbReference type="EMBL" id="JGZQ01000013">
    <property type="protein sequence ID" value="KFI94983.1"/>
    <property type="molecule type" value="Genomic_DNA"/>
</dbReference>
<keyword evidence="3" id="KW-0175">Coiled coil</keyword>
<feature type="region of interest" description="Disordered" evidence="5">
    <location>
        <begin position="97"/>
        <end position="121"/>
    </location>
</feature>
<keyword evidence="6" id="KW-1133">Transmembrane helix</keyword>
<gene>
    <name evidence="7" type="ORF">BSTER_1592</name>
</gene>
<dbReference type="GO" id="GO:0006310">
    <property type="term" value="P:DNA recombination"/>
    <property type="evidence" value="ECO:0007669"/>
    <property type="project" value="UniProtKB-KW"/>
</dbReference>
<evidence type="ECO:0000256" key="4">
    <source>
        <dbReference type="ARBA" id="ARBA00023172"/>
    </source>
</evidence>
<feature type="compositionally biased region" description="Basic and acidic residues" evidence="5">
    <location>
        <begin position="97"/>
        <end position="120"/>
    </location>
</feature>
<comment type="function">
    <text evidence="1">Involved in DNA recombination.</text>
</comment>
<evidence type="ECO:0000313" key="8">
    <source>
        <dbReference type="Proteomes" id="UP000029091"/>
    </source>
</evidence>
<accession>A0A087DHI3</accession>
<sequence length="444" mass="48821">MFDNPVFVVILLVIVAALGAAAGFFAGRAKGQDMARGAKESDLNEAKAQIEADKQDISNLNAAVVQYRTQAEGFSQQLTYLKSQLAQAQRAEEMRVERERQRAAEEANRHQAESERKLQEQSKVLSALAPVQKNLDALQTKVAQIEEGRKHEMGALGEQLKGLGEQQARLDRETSALSSALRNNKVRGAWGEAQLRNIVESAGLLEHVDFDTQVVVTDADGHTQRPDMIIHMPGGKTIPIDAKAPYADYQRACEIPDTASPEELARKNELLHSHAKAVRDHVKTLGDKAYWNAFSDAPDFVIAFIPNESLLQAALETDPTLMDDAFAQKVALTSPITLWAVLKSVAYAWQQQSLTDDAKMLFDLSRELYERFAVLGERATKLGSAITKTVGAYNSFAASLESRVLVTARKLQRVDQSKVIGTVDMIAPEKGDIRELSAPETNAE</sequence>
<comment type="similarity">
    <text evidence="2">Belongs to the RmuC family.</text>
</comment>
<evidence type="ECO:0000256" key="2">
    <source>
        <dbReference type="ARBA" id="ARBA00009840"/>
    </source>
</evidence>
<keyword evidence="6" id="KW-0472">Membrane</keyword>
<keyword evidence="6" id="KW-0812">Transmembrane</keyword>
<evidence type="ECO:0000256" key="5">
    <source>
        <dbReference type="SAM" id="MobiDB-lite"/>
    </source>
</evidence>
<keyword evidence="4" id="KW-0233">DNA recombination</keyword>
<dbReference type="AlphaFoldDB" id="A0A087DHI3"/>
<evidence type="ECO:0000256" key="6">
    <source>
        <dbReference type="SAM" id="Phobius"/>
    </source>
</evidence>